<feature type="region of interest" description="Disordered" evidence="2">
    <location>
        <begin position="1"/>
        <end position="36"/>
    </location>
</feature>
<dbReference type="Gene3D" id="3.50.50.60">
    <property type="entry name" value="FAD/NAD(P)-binding domain"/>
    <property type="match status" value="2"/>
</dbReference>
<sequence length="369" mass="38494">MGLAALAGRVRVHGQSRPRGRARLDQDRPLAPHRRGPCVTPDTEVCIIGAGLSGLALATALQAEGRAVTVLEARDRPGGRVLSQDGYDLGPSWIWPQNRRMLTLIDQLGLSHFAQYASGRLVFEDGGGMIRRDLEFATMGGALRVVGGLGRITDALAAPLGDALHLSCPVQKVAEDAAGVTITKDSTSLRAARVVLALPPRLATGLGVALPDVPTWMAGQAKLVATYPAPFWREQGLNGDAISHRGPLAEIHDASPDNQTAGALFGFAHPGAARDTGFQDAAITQLARLFGPEAATPDQVLVKDWSTDAATATAADQTPLAGHPVYRALPATQRLIFAGTEATSEDGGFLEGALAAAEIARARLATIAG</sequence>
<dbReference type="SUPFAM" id="SSF51905">
    <property type="entry name" value="FAD/NAD(P)-binding domain"/>
    <property type="match status" value="1"/>
</dbReference>
<comment type="similarity">
    <text evidence="1">Belongs to the flavin monoamine oxidase family.</text>
</comment>
<gene>
    <name evidence="4" type="ORF">HAT86_09320</name>
</gene>
<dbReference type="GO" id="GO:0016491">
    <property type="term" value="F:oxidoreductase activity"/>
    <property type="evidence" value="ECO:0007669"/>
    <property type="project" value="InterPro"/>
</dbReference>
<evidence type="ECO:0000259" key="3">
    <source>
        <dbReference type="Pfam" id="PF01593"/>
    </source>
</evidence>
<proteinExistence type="inferred from homology"/>
<feature type="domain" description="Amine oxidase" evidence="3">
    <location>
        <begin position="134"/>
        <end position="359"/>
    </location>
</feature>
<dbReference type="PANTHER" id="PTHR43563">
    <property type="entry name" value="AMINE OXIDASE"/>
    <property type="match status" value="1"/>
</dbReference>
<dbReference type="Pfam" id="PF01593">
    <property type="entry name" value="Amino_oxidase"/>
    <property type="match status" value="2"/>
</dbReference>
<dbReference type="PANTHER" id="PTHR43563:SF1">
    <property type="entry name" value="AMINE OXIDASE [FLAVIN-CONTAINING] B"/>
    <property type="match status" value="1"/>
</dbReference>
<dbReference type="SUPFAM" id="SSF54373">
    <property type="entry name" value="FAD-linked reductases, C-terminal domain"/>
    <property type="match status" value="1"/>
</dbReference>
<dbReference type="InterPro" id="IPR036188">
    <property type="entry name" value="FAD/NAD-bd_sf"/>
</dbReference>
<evidence type="ECO:0000256" key="1">
    <source>
        <dbReference type="ARBA" id="ARBA00005995"/>
    </source>
</evidence>
<feature type="domain" description="Amine oxidase" evidence="3">
    <location>
        <begin position="52"/>
        <end position="117"/>
    </location>
</feature>
<organism evidence="4 5">
    <name type="scientific">Roseovarius gahaiensis</name>
    <dbReference type="NCBI Taxonomy" id="2716691"/>
    <lineage>
        <taxon>Bacteria</taxon>
        <taxon>Pseudomonadati</taxon>
        <taxon>Pseudomonadota</taxon>
        <taxon>Alphaproteobacteria</taxon>
        <taxon>Rhodobacterales</taxon>
        <taxon>Roseobacteraceae</taxon>
        <taxon>Roseovarius</taxon>
    </lineage>
</organism>
<name>A0A967BB07_9RHOB</name>
<accession>A0A967BB07</accession>
<dbReference type="Proteomes" id="UP000639775">
    <property type="component" value="Unassembled WGS sequence"/>
</dbReference>
<feature type="compositionally biased region" description="Basic residues" evidence="2">
    <location>
        <begin position="10"/>
        <end position="21"/>
    </location>
</feature>
<evidence type="ECO:0000313" key="5">
    <source>
        <dbReference type="Proteomes" id="UP000639775"/>
    </source>
</evidence>
<dbReference type="AlphaFoldDB" id="A0A967BB07"/>
<evidence type="ECO:0000256" key="2">
    <source>
        <dbReference type="SAM" id="MobiDB-lite"/>
    </source>
</evidence>
<evidence type="ECO:0000313" key="4">
    <source>
        <dbReference type="EMBL" id="NHQ74662.1"/>
    </source>
</evidence>
<dbReference type="InterPro" id="IPR050703">
    <property type="entry name" value="Flavin_MAO"/>
</dbReference>
<dbReference type="InterPro" id="IPR002937">
    <property type="entry name" value="Amino_oxidase"/>
</dbReference>
<comment type="caution">
    <text evidence="4">The sequence shown here is derived from an EMBL/GenBank/DDBJ whole genome shotgun (WGS) entry which is preliminary data.</text>
</comment>
<keyword evidence="5" id="KW-1185">Reference proteome</keyword>
<dbReference type="EMBL" id="JAAORB010000015">
    <property type="protein sequence ID" value="NHQ74662.1"/>
    <property type="molecule type" value="Genomic_DNA"/>
</dbReference>
<reference evidence="4" key="1">
    <citation type="submission" date="2020-03" db="EMBL/GenBank/DDBJ databases">
        <title>Roseovarius gahaiensis sp. nov., isolated from Gahai Saline Lake, China.</title>
        <authorList>
            <person name="Sun X."/>
        </authorList>
    </citation>
    <scope>NUCLEOTIDE SEQUENCE</scope>
    <source>
        <strain evidence="4">GH877</strain>
    </source>
</reference>
<protein>
    <submittedName>
        <fullName evidence="4">NAD(P)-binding protein</fullName>
    </submittedName>
</protein>